<name>A0A4C1ZA08_EUMVA</name>
<dbReference type="EMBL" id="BGZK01001735">
    <property type="protein sequence ID" value="GBP85416.1"/>
    <property type="molecule type" value="Genomic_DNA"/>
</dbReference>
<evidence type="ECO:0000313" key="3">
    <source>
        <dbReference type="Proteomes" id="UP000299102"/>
    </source>
</evidence>
<organism evidence="2 3">
    <name type="scientific">Eumeta variegata</name>
    <name type="common">Bagworm moth</name>
    <name type="synonym">Eumeta japonica</name>
    <dbReference type="NCBI Taxonomy" id="151549"/>
    <lineage>
        <taxon>Eukaryota</taxon>
        <taxon>Metazoa</taxon>
        <taxon>Ecdysozoa</taxon>
        <taxon>Arthropoda</taxon>
        <taxon>Hexapoda</taxon>
        <taxon>Insecta</taxon>
        <taxon>Pterygota</taxon>
        <taxon>Neoptera</taxon>
        <taxon>Endopterygota</taxon>
        <taxon>Lepidoptera</taxon>
        <taxon>Glossata</taxon>
        <taxon>Ditrysia</taxon>
        <taxon>Tineoidea</taxon>
        <taxon>Psychidae</taxon>
        <taxon>Oiketicinae</taxon>
        <taxon>Eumeta</taxon>
    </lineage>
</organism>
<accession>A0A4C1ZA08</accession>
<gene>
    <name evidence="2" type="ORF">EVAR_64066_1</name>
</gene>
<evidence type="ECO:0000313" key="2">
    <source>
        <dbReference type="EMBL" id="GBP85416.1"/>
    </source>
</evidence>
<dbReference type="Proteomes" id="UP000299102">
    <property type="component" value="Unassembled WGS sequence"/>
</dbReference>
<comment type="caution">
    <text evidence="2">The sequence shown here is derived from an EMBL/GenBank/DDBJ whole genome shotgun (WGS) entry which is preliminary data.</text>
</comment>
<feature type="compositionally biased region" description="Basic residues" evidence="1">
    <location>
        <begin position="1"/>
        <end position="16"/>
    </location>
</feature>
<feature type="compositionally biased region" description="Gly residues" evidence="1">
    <location>
        <begin position="71"/>
        <end position="84"/>
    </location>
</feature>
<proteinExistence type="predicted"/>
<feature type="region of interest" description="Disordered" evidence="1">
    <location>
        <begin position="1"/>
        <end position="25"/>
    </location>
</feature>
<sequence>MQNGQKRRPEKQRIKRSSGGDNDRQYCTALLPNIISATEINKKHHYRTGKREGKCFGSEAQKRSPKPAQPGAGGRGRRSAGGPGRAAAVWRRVNAHFGGRRP</sequence>
<keyword evidence="3" id="KW-1185">Reference proteome</keyword>
<evidence type="ECO:0000256" key="1">
    <source>
        <dbReference type="SAM" id="MobiDB-lite"/>
    </source>
</evidence>
<feature type="region of interest" description="Disordered" evidence="1">
    <location>
        <begin position="42"/>
        <end position="87"/>
    </location>
</feature>
<dbReference type="AlphaFoldDB" id="A0A4C1ZA08"/>
<reference evidence="2 3" key="1">
    <citation type="journal article" date="2019" name="Commun. Biol.">
        <title>The bagworm genome reveals a unique fibroin gene that provides high tensile strength.</title>
        <authorList>
            <person name="Kono N."/>
            <person name="Nakamura H."/>
            <person name="Ohtoshi R."/>
            <person name="Tomita M."/>
            <person name="Numata K."/>
            <person name="Arakawa K."/>
        </authorList>
    </citation>
    <scope>NUCLEOTIDE SEQUENCE [LARGE SCALE GENOMIC DNA]</scope>
</reference>
<protein>
    <submittedName>
        <fullName evidence="2">Uncharacterized protein</fullName>
    </submittedName>
</protein>